<dbReference type="EMBL" id="CP122566">
    <property type="protein sequence ID" value="WGH92474.1"/>
    <property type="molecule type" value="Genomic_DNA"/>
</dbReference>
<dbReference type="Proteomes" id="UP001224674">
    <property type="component" value="Chromosome"/>
</dbReference>
<sequence>MPTPAHPAESAEVANTALRDLADATMAVRDPDQLYVVISDTLGGVRALDRILRRRAEAHTRHREHAIWGVSRFLDSFLR</sequence>
<protein>
    <submittedName>
        <fullName evidence="1">Uncharacterized protein</fullName>
    </submittedName>
</protein>
<reference evidence="1 2" key="1">
    <citation type="submission" date="2023-03" db="EMBL/GenBank/DDBJ databases">
        <title>Complete genome sequences of several Auritidibacter ignavus strains isolated from ear infections.</title>
        <authorList>
            <person name="Baehr T."/>
            <person name="Baumhoegger A.M."/>
        </authorList>
    </citation>
    <scope>NUCLEOTIDE SEQUENCE [LARGE SCALE GENOMIC DNA]</scope>
    <source>
        <strain evidence="1 2">BABAE-6</strain>
    </source>
</reference>
<evidence type="ECO:0000313" key="1">
    <source>
        <dbReference type="EMBL" id="WGH92474.1"/>
    </source>
</evidence>
<dbReference type="GeneID" id="83696064"/>
<organism evidence="1 2">
    <name type="scientific">Auritidibacter ignavus</name>
    <dbReference type="NCBI Taxonomy" id="678932"/>
    <lineage>
        <taxon>Bacteria</taxon>
        <taxon>Bacillati</taxon>
        <taxon>Actinomycetota</taxon>
        <taxon>Actinomycetes</taxon>
        <taxon>Micrococcales</taxon>
        <taxon>Micrococcaceae</taxon>
        <taxon>Auritidibacter</taxon>
    </lineage>
</organism>
<dbReference type="RefSeq" id="WP_110100954.1">
    <property type="nucleotide sequence ID" value="NZ_CP122561.1"/>
</dbReference>
<evidence type="ECO:0000313" key="2">
    <source>
        <dbReference type="Proteomes" id="UP001224674"/>
    </source>
</evidence>
<keyword evidence="2" id="KW-1185">Reference proteome</keyword>
<proteinExistence type="predicted"/>
<dbReference type="AlphaFoldDB" id="A0AAJ6DBJ5"/>
<accession>A0AAJ6DBJ5</accession>
<name>A0AAJ6DBJ5_9MICC</name>
<gene>
    <name evidence="1" type="ORF">QDX21_09115</name>
</gene>